<accession>A0A1J4JUZ2</accession>
<gene>
    <name evidence="2" type="ORF">TRFO_01643</name>
</gene>
<feature type="domain" description="CBM20" evidence="1">
    <location>
        <begin position="123"/>
        <end position="203"/>
    </location>
</feature>
<reference evidence="2" key="1">
    <citation type="submission" date="2016-10" db="EMBL/GenBank/DDBJ databases">
        <authorList>
            <person name="Benchimol M."/>
            <person name="Almeida L.G."/>
            <person name="Vasconcelos A.T."/>
            <person name="Perreira-Neves A."/>
            <person name="Rosa I.A."/>
            <person name="Tasca T."/>
            <person name="Bogo M.R."/>
            <person name="de Souza W."/>
        </authorList>
    </citation>
    <scope>NUCLEOTIDE SEQUENCE [LARGE SCALE GENOMIC DNA]</scope>
    <source>
        <strain evidence="2">K</strain>
    </source>
</reference>
<keyword evidence="3" id="KW-1185">Reference proteome</keyword>
<dbReference type="SMART" id="SM01065">
    <property type="entry name" value="CBM_2"/>
    <property type="match status" value="2"/>
</dbReference>
<evidence type="ECO:0000313" key="2">
    <source>
        <dbReference type="EMBL" id="OHT01077.1"/>
    </source>
</evidence>
<organism evidence="2 3">
    <name type="scientific">Tritrichomonas foetus</name>
    <dbReference type="NCBI Taxonomy" id="1144522"/>
    <lineage>
        <taxon>Eukaryota</taxon>
        <taxon>Metamonada</taxon>
        <taxon>Parabasalia</taxon>
        <taxon>Tritrichomonadida</taxon>
        <taxon>Tritrichomonadidae</taxon>
        <taxon>Tritrichomonas</taxon>
    </lineage>
</organism>
<dbReference type="SUPFAM" id="SSF49452">
    <property type="entry name" value="Starch-binding domain-like"/>
    <property type="match status" value="2"/>
</dbReference>
<dbReference type="EMBL" id="MLAK01000926">
    <property type="protein sequence ID" value="OHT01077.1"/>
    <property type="molecule type" value="Genomic_DNA"/>
</dbReference>
<dbReference type="Pfam" id="PF00686">
    <property type="entry name" value="CBM_20"/>
    <property type="match status" value="2"/>
</dbReference>
<comment type="caution">
    <text evidence="2">The sequence shown here is derived from an EMBL/GenBank/DDBJ whole genome shotgun (WGS) entry which is preliminary data.</text>
</comment>
<name>A0A1J4JUZ2_9EUKA</name>
<evidence type="ECO:0000259" key="1">
    <source>
        <dbReference type="PROSITE" id="PS51166"/>
    </source>
</evidence>
<evidence type="ECO:0000313" key="3">
    <source>
        <dbReference type="Proteomes" id="UP000179807"/>
    </source>
</evidence>
<dbReference type="VEuPathDB" id="TrichDB:TRFO_01643"/>
<dbReference type="CDD" id="cd05467">
    <property type="entry name" value="CBM20"/>
    <property type="match status" value="1"/>
</dbReference>
<dbReference type="PANTHER" id="PTHR32518:SF3">
    <property type="entry name" value="4-ALPHA-GLUCANOTRANSFERASE"/>
    <property type="match status" value="1"/>
</dbReference>
<dbReference type="AlphaFoldDB" id="A0A1J4JUZ2"/>
<dbReference type="Gene3D" id="2.60.40.10">
    <property type="entry name" value="Immunoglobulins"/>
    <property type="match status" value="2"/>
</dbReference>
<dbReference type="InterPro" id="IPR013783">
    <property type="entry name" value="Ig-like_fold"/>
</dbReference>
<dbReference type="OrthoDB" id="408870at2759"/>
<dbReference type="PROSITE" id="PS51166">
    <property type="entry name" value="CBM20"/>
    <property type="match status" value="2"/>
</dbReference>
<protein>
    <recommendedName>
        <fullName evidence="1">CBM20 domain-containing protein</fullName>
    </recommendedName>
</protein>
<feature type="domain" description="CBM20" evidence="1">
    <location>
        <begin position="16"/>
        <end position="122"/>
    </location>
</feature>
<dbReference type="RefSeq" id="XP_068354213.1">
    <property type="nucleotide sequence ID" value="XM_068490222.1"/>
</dbReference>
<dbReference type="Proteomes" id="UP000179807">
    <property type="component" value="Unassembled WGS sequence"/>
</dbReference>
<dbReference type="InterPro" id="IPR013784">
    <property type="entry name" value="Carb-bd-like_fold"/>
</dbReference>
<sequence length="203" mass="23422">MEKNHCINFFSSLSFLENKMSLTLNFHLKSSRNGSCQPYVYGSAPELGGGDITKAIPLQSVTGPYFFATSIQITKPTNGEFSWYSYFVKPKLGSEVFEQVSKRFITTTDSSTELDLYDTFDINNSIGELILHFRIRCFTQYGQELYICGNIPELGNWDINKSKQMYFENNLDYWSCIVRLPLTTSTQQIEYKYIRAYDKNNAE</sequence>
<proteinExistence type="predicted"/>
<dbReference type="GO" id="GO:2001070">
    <property type="term" value="F:starch binding"/>
    <property type="evidence" value="ECO:0007669"/>
    <property type="project" value="InterPro"/>
</dbReference>
<dbReference type="PANTHER" id="PTHR32518">
    <property type="match status" value="1"/>
</dbReference>
<dbReference type="InterPro" id="IPR002044">
    <property type="entry name" value="CBM20"/>
</dbReference>
<dbReference type="GeneID" id="94824926"/>